<dbReference type="Gene3D" id="3.40.50.720">
    <property type="entry name" value="NAD(P)-binding Rossmann-like Domain"/>
    <property type="match status" value="1"/>
</dbReference>
<dbReference type="OrthoDB" id="9803192at2"/>
<feature type="binding site" evidence="8">
    <location>
        <position position="205"/>
    </location>
    <ligand>
        <name>NADP(+)</name>
        <dbReference type="ChEBI" id="CHEBI:58349"/>
    </ligand>
</feature>
<dbReference type="SUPFAM" id="SSF51971">
    <property type="entry name" value="Nucleotide-binding domain"/>
    <property type="match status" value="2"/>
</dbReference>
<keyword evidence="4 7" id="KW-0274">FAD</keyword>
<evidence type="ECO:0000256" key="3">
    <source>
        <dbReference type="ARBA" id="ARBA00022630"/>
    </source>
</evidence>
<dbReference type="Proteomes" id="UP000434582">
    <property type="component" value="Unassembled WGS sequence"/>
</dbReference>
<dbReference type="Pfam" id="PF07992">
    <property type="entry name" value="Pyr_redox_2"/>
    <property type="match status" value="1"/>
</dbReference>
<feature type="binding site" evidence="8">
    <location>
        <begin position="193"/>
        <end position="194"/>
    </location>
    <ligand>
        <name>NADP(+)</name>
        <dbReference type="ChEBI" id="CHEBI:58349"/>
    </ligand>
</feature>
<feature type="binding site" evidence="8">
    <location>
        <begin position="149"/>
        <end position="152"/>
    </location>
    <ligand>
        <name>NADP(+)</name>
        <dbReference type="ChEBI" id="CHEBI:58349"/>
    </ligand>
</feature>
<dbReference type="InterPro" id="IPR021163">
    <property type="entry name" value="Ferredox_Rdtase_adrenod"/>
</dbReference>
<keyword evidence="11" id="KW-1185">Reference proteome</keyword>
<keyword evidence="5 8" id="KW-0521">NADP</keyword>
<dbReference type="PANTHER" id="PTHR48467:SF1">
    <property type="entry name" value="GLUTAMATE SYNTHASE 1 [NADH], CHLOROPLASTIC-LIKE"/>
    <property type="match status" value="1"/>
</dbReference>
<feature type="binding site" evidence="7">
    <location>
        <position position="78"/>
    </location>
    <ligand>
        <name>FAD</name>
        <dbReference type="ChEBI" id="CHEBI:57692"/>
    </ligand>
</feature>
<dbReference type="EMBL" id="WIVE01000071">
    <property type="protein sequence ID" value="MQX38116.1"/>
    <property type="molecule type" value="Genomic_DNA"/>
</dbReference>
<evidence type="ECO:0000256" key="6">
    <source>
        <dbReference type="ARBA" id="ARBA00023002"/>
    </source>
</evidence>
<dbReference type="PRINTS" id="PR00419">
    <property type="entry name" value="ADXRDTASE"/>
</dbReference>
<name>A0A7X1ZIA8_9PROT</name>
<dbReference type="PIRSF" id="PIRSF000362">
    <property type="entry name" value="FNR"/>
    <property type="match status" value="1"/>
</dbReference>
<feature type="domain" description="FAD/NAD(P)-binding" evidence="9">
    <location>
        <begin position="4"/>
        <end position="163"/>
    </location>
</feature>
<reference evidence="10 11" key="1">
    <citation type="submission" date="2019-10" db="EMBL/GenBank/DDBJ databases">
        <title>Draft whole-genome sequence of the purple nonsulfur photosynthetic bacterium Roseospira navarrensis DSM 15114.</title>
        <authorList>
            <person name="Kyndt J.A."/>
            <person name="Meyer T.E."/>
        </authorList>
    </citation>
    <scope>NUCLEOTIDE SEQUENCE [LARGE SCALE GENOMIC DNA]</scope>
    <source>
        <strain evidence="10 11">DSM 15114</strain>
    </source>
</reference>
<evidence type="ECO:0000256" key="2">
    <source>
        <dbReference type="ARBA" id="ARBA00008312"/>
    </source>
</evidence>
<keyword evidence="6" id="KW-0560">Oxidoreductase</keyword>
<dbReference type="Gene3D" id="3.50.50.60">
    <property type="entry name" value="FAD/NAD(P)-binding domain"/>
    <property type="match status" value="1"/>
</dbReference>
<evidence type="ECO:0000313" key="10">
    <source>
        <dbReference type="EMBL" id="MQX38116.1"/>
    </source>
</evidence>
<comment type="caution">
    <text evidence="10">The sequence shown here is derived from an EMBL/GenBank/DDBJ whole genome shotgun (WGS) entry which is preliminary data.</text>
</comment>
<dbReference type="AlphaFoldDB" id="A0A7X1ZIA8"/>
<feature type="binding site" evidence="7">
    <location>
        <position position="350"/>
    </location>
    <ligand>
        <name>FAD</name>
        <dbReference type="ChEBI" id="CHEBI:57692"/>
    </ligand>
</feature>
<dbReference type="InterPro" id="IPR036188">
    <property type="entry name" value="FAD/NAD-bd_sf"/>
</dbReference>
<comment type="cofactor">
    <cofactor evidence="1 7">
        <name>FAD</name>
        <dbReference type="ChEBI" id="CHEBI:57692"/>
    </cofactor>
</comment>
<feature type="binding site" evidence="7">
    <location>
        <position position="13"/>
    </location>
    <ligand>
        <name>FAD</name>
        <dbReference type="ChEBI" id="CHEBI:57692"/>
    </ligand>
</feature>
<accession>A0A7X1ZIA8</accession>
<dbReference type="GO" id="GO:0016491">
    <property type="term" value="F:oxidoreductase activity"/>
    <property type="evidence" value="ECO:0007669"/>
    <property type="project" value="UniProtKB-KW"/>
</dbReference>
<dbReference type="InterPro" id="IPR023753">
    <property type="entry name" value="FAD/NAD-binding_dom"/>
</dbReference>
<organism evidence="10 11">
    <name type="scientific">Roseospira navarrensis</name>
    <dbReference type="NCBI Taxonomy" id="140058"/>
    <lineage>
        <taxon>Bacteria</taxon>
        <taxon>Pseudomonadati</taxon>
        <taxon>Pseudomonadota</taxon>
        <taxon>Alphaproteobacteria</taxon>
        <taxon>Rhodospirillales</taxon>
        <taxon>Rhodospirillaceae</taxon>
        <taxon>Roseospira</taxon>
    </lineage>
</organism>
<proteinExistence type="inferred from homology"/>
<gene>
    <name evidence="10" type="ORF">GHC57_16490</name>
</gene>
<keyword evidence="3" id="KW-0285">Flavoprotein</keyword>
<comment type="similarity">
    <text evidence="2">Belongs to the ferredoxin--NADP reductase type 1 family.</text>
</comment>
<evidence type="ECO:0000313" key="11">
    <source>
        <dbReference type="Proteomes" id="UP000434582"/>
    </source>
</evidence>
<dbReference type="PANTHER" id="PTHR48467">
    <property type="entry name" value="GLUTAMATE SYNTHASE 1 [NADH], CHLOROPLASTIC-LIKE"/>
    <property type="match status" value="1"/>
</dbReference>
<feature type="binding site" evidence="7">
    <location>
        <position position="42"/>
    </location>
    <ligand>
        <name>FAD</name>
        <dbReference type="ChEBI" id="CHEBI:57692"/>
    </ligand>
</feature>
<evidence type="ECO:0000256" key="8">
    <source>
        <dbReference type="PIRSR" id="PIRSR000362-2"/>
    </source>
</evidence>
<evidence type="ECO:0000256" key="4">
    <source>
        <dbReference type="ARBA" id="ARBA00022827"/>
    </source>
</evidence>
<evidence type="ECO:0000259" key="9">
    <source>
        <dbReference type="Pfam" id="PF07992"/>
    </source>
</evidence>
<evidence type="ECO:0000256" key="1">
    <source>
        <dbReference type="ARBA" id="ARBA00001974"/>
    </source>
</evidence>
<dbReference type="InterPro" id="IPR055275">
    <property type="entry name" value="Ferredox_Rdtase"/>
</dbReference>
<feature type="binding site" evidence="7">
    <location>
        <begin position="357"/>
        <end position="359"/>
    </location>
    <ligand>
        <name>FAD</name>
        <dbReference type="ChEBI" id="CHEBI:57692"/>
    </ligand>
</feature>
<feature type="binding site" evidence="8">
    <location>
        <position position="357"/>
    </location>
    <ligand>
        <name>NADP(+)</name>
        <dbReference type="ChEBI" id="CHEBI:58349"/>
    </ligand>
</feature>
<evidence type="ECO:0000256" key="7">
    <source>
        <dbReference type="PIRSR" id="PIRSR000362-1"/>
    </source>
</evidence>
<evidence type="ECO:0000256" key="5">
    <source>
        <dbReference type="ARBA" id="ARBA00022857"/>
    </source>
</evidence>
<dbReference type="RefSeq" id="WP_153346252.1">
    <property type="nucleotide sequence ID" value="NZ_WIVE01000071.1"/>
</dbReference>
<protein>
    <submittedName>
        <fullName evidence="10">NAD(P)-binding protein</fullName>
    </submittedName>
</protein>
<sequence length="452" mass="46829">MTGRVCIVGSGPAGLYAADALARKGEGLRIDVLDRLPTPFGLVRAGVAPDHQGTKAIVRQFDRTLSRPGVRFLGNVGVGRDVSLEDLRRAYDAVILATGAPEDRRLGIPGEDRPGVYGSGAFVGWYNGHPDHADLTPRLPGPAVAVIGHGNVALDIARVLAKTPAEMAAGDLGALAAAAIAAAPLTDIHLIGRRGPVEASFTPAELGELGTLERAAPVVDPADLPDAVGPLADESARPVKEKTLSILKDFAARPDAASAPVRIHLWFHRAPGAVLPGPDGGAGTLRLARTHMEDGRAVVTDETHDLAVGTVVSAIGYRATALDGAPLDEGRGLVANTDGAAAPGLFVVGWAKRGPSGVIPTNRSDSMAVAARVLAWLADHGPGHPGPDALDALLADRGVRPVSLEDWRRIDAAEVARGAAIGRPREKFTTIPEMLAVVEGMPAARRERASES</sequence>